<dbReference type="NCBIfam" id="TIGR00547">
    <property type="entry name" value="lolA"/>
    <property type="match status" value="1"/>
</dbReference>
<keyword evidence="8 10" id="KW-0653">Protein transport</keyword>
<dbReference type="PANTHER" id="PTHR35869">
    <property type="entry name" value="OUTER-MEMBRANE LIPOPROTEIN CARRIER PROTEIN"/>
    <property type="match status" value="1"/>
</dbReference>
<evidence type="ECO:0000256" key="9">
    <source>
        <dbReference type="ARBA" id="ARBA00023186"/>
    </source>
</evidence>
<comment type="caution">
    <text evidence="11">The sequence shown here is derived from an EMBL/GenBank/DDBJ whole genome shotgun (WGS) entry which is preliminary data.</text>
</comment>
<evidence type="ECO:0000313" key="12">
    <source>
        <dbReference type="Proteomes" id="UP000015462"/>
    </source>
</evidence>
<dbReference type="EMBL" id="ASHL01000007">
    <property type="protein sequence ID" value="EPD12696.1"/>
    <property type="molecule type" value="Genomic_DNA"/>
</dbReference>
<accession>A0AB33YZY0</accession>
<dbReference type="HAMAP" id="MF_00240">
    <property type="entry name" value="LolA"/>
    <property type="match status" value="1"/>
</dbReference>
<sequence precursor="true">MNTLRSVFCCFVLFAFTLPSVAKSSEDNLALHLQHYVNLSGQFTQVISSEQSSFIQSSTGEFWIKKPNQFRWHYTTPYVQKIISNGDKLWVYDEDLEQVTIKDASQSVGSSPLAVILGSIELDTLFNITQLDNSEQLEWLMLTPKEDSSGFEFIKVGFKDGLLNKMRLHDSFGQTTDLLFTDVTINEPIVDETFEFIVPDGADVFEETPN</sequence>
<evidence type="ECO:0000256" key="6">
    <source>
        <dbReference type="ARBA" id="ARBA00022729"/>
    </source>
</evidence>
<feature type="signal peptide" evidence="10">
    <location>
        <begin position="1"/>
        <end position="24"/>
    </location>
</feature>
<dbReference type="InterPro" id="IPR004564">
    <property type="entry name" value="OM_lipoprot_carrier_LolA-like"/>
</dbReference>
<name>A0AB33YZY0_9GAMM</name>
<comment type="subcellular location">
    <subcellularLocation>
        <location evidence="1 10">Periplasm</location>
    </subcellularLocation>
</comment>
<organism evidence="11 12">
    <name type="scientific">Cycloclasticus pugetii</name>
    <dbReference type="NCBI Taxonomy" id="34068"/>
    <lineage>
        <taxon>Bacteria</taxon>
        <taxon>Pseudomonadati</taxon>
        <taxon>Pseudomonadota</taxon>
        <taxon>Gammaproteobacteria</taxon>
        <taxon>Thiotrichales</taxon>
        <taxon>Piscirickettsiaceae</taxon>
        <taxon>Cycloclasticus</taxon>
    </lineage>
</organism>
<dbReference type="Proteomes" id="UP000015462">
    <property type="component" value="Unassembled WGS sequence"/>
</dbReference>
<keyword evidence="12" id="KW-1185">Reference proteome</keyword>
<protein>
    <recommendedName>
        <fullName evidence="4 10">Outer-membrane lipoprotein carrier protein</fullName>
    </recommendedName>
</protein>
<dbReference type="GO" id="GO:0042597">
    <property type="term" value="C:periplasmic space"/>
    <property type="evidence" value="ECO:0007669"/>
    <property type="project" value="UniProtKB-SubCell"/>
</dbReference>
<evidence type="ECO:0000256" key="5">
    <source>
        <dbReference type="ARBA" id="ARBA00022448"/>
    </source>
</evidence>
<evidence type="ECO:0000256" key="10">
    <source>
        <dbReference type="HAMAP-Rule" id="MF_00240"/>
    </source>
</evidence>
<dbReference type="Pfam" id="PF03548">
    <property type="entry name" value="LolA"/>
    <property type="match status" value="1"/>
</dbReference>
<keyword evidence="5 10" id="KW-0813">Transport</keyword>
<keyword evidence="11" id="KW-0449">Lipoprotein</keyword>
<dbReference type="RefSeq" id="WP_016390710.1">
    <property type="nucleotide sequence ID" value="NZ_FQZJ01000004.1"/>
</dbReference>
<reference evidence="11 12" key="1">
    <citation type="journal article" date="2013" name="Genome Announc.">
        <title>Genome Sequence of the Pyrene- and Fluoranthene-Degrading Bacterium Cycloclasticus sp. Strain PY97M.</title>
        <authorList>
            <person name="Cui Z."/>
            <person name="Xu G."/>
            <person name="Li Q."/>
            <person name="Gao W."/>
            <person name="Zheng L."/>
        </authorList>
    </citation>
    <scope>NUCLEOTIDE SEQUENCE [LARGE SCALE GENOMIC DNA]</scope>
    <source>
        <strain evidence="11 12">PY97M</strain>
    </source>
</reference>
<evidence type="ECO:0000256" key="4">
    <source>
        <dbReference type="ARBA" id="ARBA00014035"/>
    </source>
</evidence>
<keyword evidence="6 10" id="KW-0732">Signal</keyword>
<evidence type="ECO:0000313" key="11">
    <source>
        <dbReference type="EMBL" id="EPD12696.1"/>
    </source>
</evidence>
<keyword evidence="9 10" id="KW-0143">Chaperone</keyword>
<evidence type="ECO:0000256" key="3">
    <source>
        <dbReference type="ARBA" id="ARBA00011245"/>
    </source>
</evidence>
<feature type="chain" id="PRO_5044031183" description="Outer-membrane lipoprotein carrier protein" evidence="10">
    <location>
        <begin position="25"/>
        <end position="210"/>
    </location>
</feature>
<dbReference type="PANTHER" id="PTHR35869:SF1">
    <property type="entry name" value="OUTER-MEMBRANE LIPOPROTEIN CARRIER PROTEIN"/>
    <property type="match status" value="1"/>
</dbReference>
<dbReference type="SUPFAM" id="SSF89392">
    <property type="entry name" value="Prokaryotic lipoproteins and lipoprotein localization factors"/>
    <property type="match status" value="1"/>
</dbReference>
<evidence type="ECO:0000256" key="1">
    <source>
        <dbReference type="ARBA" id="ARBA00004418"/>
    </source>
</evidence>
<dbReference type="GO" id="GO:0044874">
    <property type="term" value="P:lipoprotein localization to outer membrane"/>
    <property type="evidence" value="ECO:0007669"/>
    <property type="project" value="UniProtKB-UniRule"/>
</dbReference>
<dbReference type="Gene3D" id="2.50.20.10">
    <property type="entry name" value="Lipoprotein localisation LolA/LolB/LppX"/>
    <property type="match status" value="1"/>
</dbReference>
<dbReference type="AlphaFoldDB" id="A0AB33YZY0"/>
<comment type="function">
    <text evidence="10">Participates in the translocation of lipoproteins from the inner membrane to the outer membrane. Only forms a complex with a lipoprotein if the residue after the N-terminal Cys is not an aspartate (The Asp acts as a targeting signal to indicate that the lipoprotein should stay in the inner membrane).</text>
</comment>
<dbReference type="GO" id="GO:0042953">
    <property type="term" value="P:lipoprotein transport"/>
    <property type="evidence" value="ECO:0007669"/>
    <property type="project" value="InterPro"/>
</dbReference>
<comment type="subunit">
    <text evidence="3 10">Monomer.</text>
</comment>
<keyword evidence="7 10" id="KW-0574">Periplasm</keyword>
<evidence type="ECO:0000256" key="2">
    <source>
        <dbReference type="ARBA" id="ARBA00007615"/>
    </source>
</evidence>
<proteinExistence type="inferred from homology"/>
<dbReference type="CDD" id="cd16325">
    <property type="entry name" value="LolA"/>
    <property type="match status" value="1"/>
</dbReference>
<evidence type="ECO:0000256" key="8">
    <source>
        <dbReference type="ARBA" id="ARBA00022927"/>
    </source>
</evidence>
<comment type="similarity">
    <text evidence="2 10">Belongs to the LolA family.</text>
</comment>
<dbReference type="InterPro" id="IPR029046">
    <property type="entry name" value="LolA/LolB/LppX"/>
</dbReference>
<gene>
    <name evidence="10" type="primary">lolA</name>
    <name evidence="11" type="ORF">L196_08824</name>
</gene>
<dbReference type="InterPro" id="IPR018323">
    <property type="entry name" value="OM_lipoprot_carrier_LolA_Pbac"/>
</dbReference>
<evidence type="ECO:0000256" key="7">
    <source>
        <dbReference type="ARBA" id="ARBA00022764"/>
    </source>
</evidence>